<dbReference type="KEGG" id="abut:Ami103574_05335"/>
<dbReference type="EMBL" id="CP048649">
    <property type="protein sequence ID" value="QIB68778.1"/>
    <property type="molecule type" value="Genomic_DNA"/>
</dbReference>
<sequence>MNRQEFIRKLELELFKLPKEEVKDAIDYYNEYLDDAGIENEAAALKELGSPSRIATQIKADFAVKQLSNQGNGSNAEGRKGISAVWWVILGLFTAPVALPLAVAGGLLAFCILLTVALLVIAALLCVGAFFLSGIVAFSVGIYVLFIDFANGLFAVGVGLTFVGATVLLALGIILAAKGLVRFTARRMNEKRQLKTGRTEEKADE</sequence>
<organism evidence="2 3">
    <name type="scientific">Aminipila butyrica</name>
    <dbReference type="NCBI Taxonomy" id="433296"/>
    <lineage>
        <taxon>Bacteria</taxon>
        <taxon>Bacillati</taxon>
        <taxon>Bacillota</taxon>
        <taxon>Clostridia</taxon>
        <taxon>Peptostreptococcales</taxon>
        <taxon>Anaerovoracaceae</taxon>
        <taxon>Aminipila</taxon>
    </lineage>
</organism>
<evidence type="ECO:0000313" key="2">
    <source>
        <dbReference type="EMBL" id="QIB68778.1"/>
    </source>
</evidence>
<feature type="transmembrane region" description="Helical" evidence="1">
    <location>
        <begin position="152"/>
        <end position="177"/>
    </location>
</feature>
<dbReference type="Proteomes" id="UP000466848">
    <property type="component" value="Chromosome"/>
</dbReference>
<evidence type="ECO:0000256" key="1">
    <source>
        <dbReference type="SAM" id="Phobius"/>
    </source>
</evidence>
<keyword evidence="1" id="KW-1133">Transmembrane helix</keyword>
<reference evidence="2 3" key="1">
    <citation type="submission" date="2020-02" db="EMBL/GenBank/DDBJ databases">
        <authorList>
            <person name="Kim Y.B."/>
            <person name="Roh S.W."/>
        </authorList>
    </citation>
    <scope>NUCLEOTIDE SEQUENCE [LARGE SCALE GENOMIC DNA]</scope>
    <source>
        <strain evidence="2 3">DSM 103574</strain>
    </source>
</reference>
<accession>A0A858BUL3</accession>
<dbReference type="RefSeq" id="WP_163065641.1">
    <property type="nucleotide sequence ID" value="NZ_CP048649.1"/>
</dbReference>
<proteinExistence type="predicted"/>
<evidence type="ECO:0000313" key="3">
    <source>
        <dbReference type="Proteomes" id="UP000466848"/>
    </source>
</evidence>
<gene>
    <name evidence="2" type="ORF">Ami103574_05335</name>
</gene>
<dbReference type="AlphaFoldDB" id="A0A858BUL3"/>
<protein>
    <submittedName>
        <fullName evidence="2">DUF1700 domain-containing protein</fullName>
    </submittedName>
</protein>
<feature type="transmembrane region" description="Helical" evidence="1">
    <location>
        <begin position="117"/>
        <end position="146"/>
    </location>
</feature>
<feature type="transmembrane region" description="Helical" evidence="1">
    <location>
        <begin position="84"/>
        <end position="110"/>
    </location>
</feature>
<name>A0A858BUL3_9FIRM</name>
<dbReference type="Pfam" id="PF22564">
    <property type="entry name" value="HAAS"/>
    <property type="match status" value="1"/>
</dbReference>
<keyword evidence="3" id="KW-1185">Reference proteome</keyword>
<keyword evidence="1" id="KW-0472">Membrane</keyword>
<keyword evidence="1" id="KW-0812">Transmembrane</keyword>